<dbReference type="InParanoid" id="A0A1D3D2D5"/>
<gene>
    <name evidence="2" type="ORF">cyc_08356</name>
</gene>
<protein>
    <submittedName>
        <fullName evidence="2">Uncharacterized protein</fullName>
    </submittedName>
</protein>
<keyword evidence="3" id="KW-1185">Reference proteome</keyword>
<feature type="compositionally biased region" description="Basic and acidic residues" evidence="1">
    <location>
        <begin position="107"/>
        <end position="124"/>
    </location>
</feature>
<feature type="region of interest" description="Disordered" evidence="1">
    <location>
        <begin position="228"/>
        <end position="279"/>
    </location>
</feature>
<organism evidence="2 3">
    <name type="scientific">Cyclospora cayetanensis</name>
    <dbReference type="NCBI Taxonomy" id="88456"/>
    <lineage>
        <taxon>Eukaryota</taxon>
        <taxon>Sar</taxon>
        <taxon>Alveolata</taxon>
        <taxon>Apicomplexa</taxon>
        <taxon>Conoidasida</taxon>
        <taxon>Coccidia</taxon>
        <taxon>Eucoccidiorida</taxon>
        <taxon>Eimeriorina</taxon>
        <taxon>Eimeriidae</taxon>
        <taxon>Cyclospora</taxon>
    </lineage>
</organism>
<feature type="region of interest" description="Disordered" evidence="1">
    <location>
        <begin position="92"/>
        <end position="151"/>
    </location>
</feature>
<feature type="region of interest" description="Disordered" evidence="1">
    <location>
        <begin position="180"/>
        <end position="206"/>
    </location>
</feature>
<dbReference type="AlphaFoldDB" id="A0A1D3D2D5"/>
<reference evidence="2 3" key="1">
    <citation type="journal article" date="2016" name="BMC Genomics">
        <title>Comparative genomics reveals Cyclospora cayetanensis possesses coccidia-like metabolism and invasion components but unique surface antigens.</title>
        <authorList>
            <person name="Liu S."/>
            <person name="Wang L."/>
            <person name="Zheng H."/>
            <person name="Xu Z."/>
            <person name="Roellig D.M."/>
            <person name="Li N."/>
            <person name="Frace M.A."/>
            <person name="Tang K."/>
            <person name="Arrowood M.J."/>
            <person name="Moss D.M."/>
            <person name="Zhang L."/>
            <person name="Feng Y."/>
            <person name="Xiao L."/>
        </authorList>
    </citation>
    <scope>NUCLEOTIDE SEQUENCE [LARGE SCALE GENOMIC DNA]</scope>
    <source>
        <strain evidence="2 3">CHN_HEN01</strain>
    </source>
</reference>
<comment type="caution">
    <text evidence="2">The sequence shown here is derived from an EMBL/GenBank/DDBJ whole genome shotgun (WGS) entry which is preliminary data.</text>
</comment>
<evidence type="ECO:0000313" key="2">
    <source>
        <dbReference type="EMBL" id="OEH77606.1"/>
    </source>
</evidence>
<dbReference type="Proteomes" id="UP000095192">
    <property type="component" value="Unassembled WGS sequence"/>
</dbReference>
<evidence type="ECO:0000313" key="3">
    <source>
        <dbReference type="Proteomes" id="UP000095192"/>
    </source>
</evidence>
<sequence length="279" mass="29820">MQVSSNTSGWCCSIIRKVVPTSITCSANACNNAIAAPKTLRIRSLDGLEASELAKAETDESAAEVVKVESSAMHGNMEVLLTVSAANSCSPAPGCHAPSGKQAAPQDTHKLVKSGRDAEKRKGWGEVGETAPTPNLGELPSPSEKLVEDAPSQTACMRKTVATSKPREYTVHICPKRQLAEARSTTTNHGESSTSASAENAPKSREPLTAAYMSEKLRSAIKPKASAINPCPLAAKVDPRIVRKNGRNHWESTAEGEEQQQVPSLLRVRRNDARDCRAR</sequence>
<accession>A0A1D3D2D5</accession>
<feature type="compositionally biased region" description="Basic and acidic residues" evidence="1">
    <location>
        <begin position="269"/>
        <end position="279"/>
    </location>
</feature>
<name>A0A1D3D2D5_9EIME</name>
<dbReference type="EMBL" id="JROU02001041">
    <property type="protein sequence ID" value="OEH77606.1"/>
    <property type="molecule type" value="Genomic_DNA"/>
</dbReference>
<proteinExistence type="predicted"/>
<evidence type="ECO:0000256" key="1">
    <source>
        <dbReference type="SAM" id="MobiDB-lite"/>
    </source>
</evidence>
<dbReference type="VEuPathDB" id="ToxoDB:cyc_08356"/>
<feature type="compositionally biased region" description="Polar residues" evidence="1">
    <location>
        <begin position="183"/>
        <end position="198"/>
    </location>
</feature>